<protein>
    <submittedName>
        <fullName evidence="4">Glycosyl transferase</fullName>
    </submittedName>
    <submittedName>
        <fullName evidence="5">Glycosyltransferase family 2 protein</fullName>
    </submittedName>
</protein>
<dbReference type="CDD" id="cd00761">
    <property type="entry name" value="Glyco_tranf_GTA_type"/>
    <property type="match status" value="1"/>
</dbReference>
<dbReference type="Pfam" id="PF00535">
    <property type="entry name" value="Glycos_transf_2"/>
    <property type="match status" value="1"/>
</dbReference>
<dbReference type="STRING" id="1346.BMF34_02360"/>
<dbReference type="InterPro" id="IPR001173">
    <property type="entry name" value="Glyco_trans_2-like"/>
</dbReference>
<dbReference type="KEGG" id="sio:DW64_02205"/>
<evidence type="ECO:0000313" key="7">
    <source>
        <dbReference type="Proteomes" id="UP000269148"/>
    </source>
</evidence>
<reference evidence="5 7" key="2">
    <citation type="submission" date="2018-06" db="EMBL/GenBank/DDBJ databases">
        <title>Mutators as drivers of adaptation in pathogenic bacteria and a risk factor for host jumps and vaccine escape.</title>
        <authorList>
            <person name="Barnes A.C."/>
            <person name="Silayeva O."/>
        </authorList>
    </citation>
    <scope>NUCLEOTIDE SEQUENCE [LARGE SCALE GENOMIC DNA]</scope>
    <source>
        <strain evidence="5 7">QMA0445</strain>
    </source>
</reference>
<dbReference type="AlphaFoldDB" id="A0A3L8GPA3"/>
<keyword evidence="1" id="KW-0328">Glycosyltransferase</keyword>
<dbReference type="Proteomes" id="UP000269148">
    <property type="component" value="Unassembled WGS sequence"/>
</dbReference>
<dbReference type="Proteomes" id="UP000025245">
    <property type="component" value="Chromosome"/>
</dbReference>
<dbReference type="GO" id="GO:0016757">
    <property type="term" value="F:glycosyltransferase activity"/>
    <property type="evidence" value="ECO:0007669"/>
    <property type="project" value="UniProtKB-KW"/>
</dbReference>
<evidence type="ECO:0000259" key="3">
    <source>
        <dbReference type="Pfam" id="PF00535"/>
    </source>
</evidence>
<organism evidence="5 7">
    <name type="scientific">Streptococcus iniae</name>
    <name type="common">Streptococcus shiloi</name>
    <dbReference type="NCBI Taxonomy" id="1346"/>
    <lineage>
        <taxon>Bacteria</taxon>
        <taxon>Bacillati</taxon>
        <taxon>Bacillota</taxon>
        <taxon>Bacilli</taxon>
        <taxon>Lactobacillales</taxon>
        <taxon>Streptococcaceae</taxon>
        <taxon>Streptococcus</taxon>
    </lineage>
</organism>
<dbReference type="GeneID" id="35765222"/>
<dbReference type="SUPFAM" id="SSF53448">
    <property type="entry name" value="Nucleotide-diphospho-sugar transferases"/>
    <property type="match status" value="1"/>
</dbReference>
<dbReference type="OrthoDB" id="396512at2"/>
<dbReference type="EMBL" id="QLQD01000027">
    <property type="protein sequence ID" value="RLU58234.1"/>
    <property type="molecule type" value="Genomic_DNA"/>
</dbReference>
<feature type="domain" description="Glycosyltransferase 2-like" evidence="3">
    <location>
        <begin position="5"/>
        <end position="164"/>
    </location>
</feature>
<dbReference type="KEGG" id="siz:SI82_02475"/>
<keyword evidence="2 5" id="KW-0808">Transferase</keyword>
<dbReference type="Gene3D" id="3.90.550.10">
    <property type="entry name" value="Spore Coat Polysaccharide Biosynthesis Protein SpsA, Chain A"/>
    <property type="match status" value="1"/>
</dbReference>
<dbReference type="SMR" id="A0A3L8GPA3"/>
<evidence type="ECO:0000313" key="6">
    <source>
        <dbReference type="Proteomes" id="UP000025245"/>
    </source>
</evidence>
<keyword evidence="6" id="KW-1185">Reference proteome</keyword>
<accession>A0A3L8GPA3</accession>
<name>A0A3L8GPA3_STRIN</name>
<reference evidence="4 6" key="1">
    <citation type="journal article" date="2014" name="Genome Announc.">
        <title>Complete Genome Sequence of a Virulent Strain, Streptococcus iniae ISET0901, Isolated from Diseased Tilapia.</title>
        <authorList>
            <person name="Pridgeon J.W."/>
            <person name="Zhang D."/>
            <person name="Zhang L."/>
        </authorList>
    </citation>
    <scope>NUCLEOTIDE SEQUENCE [LARGE SCALE GENOMIC DNA]</scope>
    <source>
        <strain evidence="4 6">ISET0901</strain>
    </source>
</reference>
<dbReference type="EMBL" id="CP007586">
    <property type="protein sequence ID" value="AHY15298.1"/>
    <property type="molecule type" value="Genomic_DNA"/>
</dbReference>
<proteinExistence type="predicted"/>
<dbReference type="PANTHER" id="PTHR22916">
    <property type="entry name" value="GLYCOSYLTRANSFERASE"/>
    <property type="match status" value="1"/>
</dbReference>
<evidence type="ECO:0000256" key="2">
    <source>
        <dbReference type="ARBA" id="ARBA00022679"/>
    </source>
</evidence>
<evidence type="ECO:0000313" key="4">
    <source>
        <dbReference type="EMBL" id="AHY15298.1"/>
    </source>
</evidence>
<evidence type="ECO:0000313" key="5">
    <source>
        <dbReference type="EMBL" id="RLU58234.1"/>
    </source>
</evidence>
<dbReference type="InterPro" id="IPR029044">
    <property type="entry name" value="Nucleotide-diphossugar_trans"/>
</dbReference>
<dbReference type="RefSeq" id="WP_003100876.1">
    <property type="nucleotide sequence ID" value="NZ_CP010783.1"/>
</dbReference>
<evidence type="ECO:0000256" key="1">
    <source>
        <dbReference type="ARBA" id="ARBA00022676"/>
    </source>
</evidence>
<dbReference type="PANTHER" id="PTHR22916:SF51">
    <property type="entry name" value="GLYCOSYLTRANSFERASE EPSH-RELATED"/>
    <property type="match status" value="1"/>
</dbReference>
<dbReference type="KEGG" id="siq:DQ08_02220"/>
<sequence length="293" mass="34290">MDKISVIVPVFNAGPFLEKCLQTIVNQTYDNLEIILVNDGSTDGSAKICEDYRLKDSRIKLIHKKMGGGGVGASRNTALSLVTGDYILFVDNDDWLELNHIELLYQALVRTQSDIAVANFTAYFEEKNTFAFHLKQEDYFQKVYSPKEWFQEQYNGQFSFSQCFTVPWSKLYKRALFQDIVYPEDEKVEDDYTTWKLYLMADKIVYSNQAIYYHRKRSTSVTKTVDLRHVFPLKSIEERVTILALIGFDISRELQAYRWRLDLHKTSYCEAGDMQNYQKCLQTISILEKWYGH</sequence>
<gene>
    <name evidence="5" type="ORF">DIY07_02410</name>
    <name evidence="4" type="ORF">DQ08_02220</name>
</gene>